<accession>A0A0F4LM31</accession>
<evidence type="ECO:0000259" key="2">
    <source>
        <dbReference type="Pfam" id="PF01261"/>
    </source>
</evidence>
<keyword evidence="1" id="KW-0175">Coiled coil</keyword>
<evidence type="ECO:0000313" key="3">
    <source>
        <dbReference type="EMBL" id="KJY59902.1"/>
    </source>
</evidence>
<evidence type="ECO:0000313" key="4">
    <source>
        <dbReference type="Proteomes" id="UP000033612"/>
    </source>
</evidence>
<sequence length="283" mass="32265">MLTYNDFCINRKSAPGLDLKDFINMVADLNIKYIELRNDITGKVDNSTILDGYRPEEIKQLLDEKNIQVVDINAQGNMDLAENLEENLQSLNEMIDIGKVLHVKNILFCPVRDANDKRTSVERRQGAINNMKAYSKLLKENGMGGLLEPLGFMDSSLRTPWLAQDIIKAAKADNFKLVADNFHYYLAEVTKEDFETKVDPNMVGLVHLSSVVNQKPREELGDADRVLVTKNDIMKALNHVKMFEESTYNGLYSFEPFSPDLYKWDAEKAKKEIVRSIDLINAQ</sequence>
<organism evidence="3 4">
    <name type="scientific">Lactobacillus kimbladii</name>
    <dbReference type="NCBI Taxonomy" id="1218506"/>
    <lineage>
        <taxon>Bacteria</taxon>
        <taxon>Bacillati</taxon>
        <taxon>Bacillota</taxon>
        <taxon>Bacilli</taxon>
        <taxon>Lactobacillales</taxon>
        <taxon>Lactobacillaceae</taxon>
        <taxon>Lactobacillus</taxon>
    </lineage>
</organism>
<feature type="coiled-coil region" evidence="1">
    <location>
        <begin position="74"/>
        <end position="101"/>
    </location>
</feature>
<dbReference type="Proteomes" id="UP000033612">
    <property type="component" value="Unassembled WGS sequence"/>
</dbReference>
<dbReference type="InterPro" id="IPR036237">
    <property type="entry name" value="Xyl_isomerase-like_sf"/>
</dbReference>
<name>A0A0F4LM31_9LACO</name>
<dbReference type="PATRIC" id="fig|1218506.3.peg.298"/>
<dbReference type="EMBL" id="JXLH01000003">
    <property type="protein sequence ID" value="KJY59902.1"/>
    <property type="molecule type" value="Genomic_DNA"/>
</dbReference>
<dbReference type="RefSeq" id="WP_046331524.1">
    <property type="nucleotide sequence ID" value="NZ_JBHTBO010000007.1"/>
</dbReference>
<evidence type="ECO:0000256" key="1">
    <source>
        <dbReference type="SAM" id="Coils"/>
    </source>
</evidence>
<dbReference type="STRING" id="1218506.JF75_02590"/>
<dbReference type="Pfam" id="PF01261">
    <property type="entry name" value="AP_endonuc_2"/>
    <property type="match status" value="1"/>
</dbReference>
<dbReference type="PANTHER" id="PTHR12110:SF21">
    <property type="entry name" value="XYLOSE ISOMERASE-LIKE TIM BARREL DOMAIN-CONTAINING PROTEIN"/>
    <property type="match status" value="1"/>
</dbReference>
<feature type="domain" description="Xylose isomerase-like TIM barrel" evidence="2">
    <location>
        <begin position="26"/>
        <end position="270"/>
    </location>
</feature>
<dbReference type="HOGENOM" id="CLU_067093_0_0_9"/>
<keyword evidence="4" id="KW-1185">Reference proteome</keyword>
<proteinExistence type="predicted"/>
<dbReference type="SUPFAM" id="SSF51658">
    <property type="entry name" value="Xylose isomerase-like"/>
    <property type="match status" value="1"/>
</dbReference>
<comment type="caution">
    <text evidence="3">The sequence shown here is derived from an EMBL/GenBank/DDBJ whole genome shotgun (WGS) entry which is preliminary data.</text>
</comment>
<dbReference type="PANTHER" id="PTHR12110">
    <property type="entry name" value="HYDROXYPYRUVATE ISOMERASE"/>
    <property type="match status" value="1"/>
</dbReference>
<dbReference type="OrthoDB" id="2274384at2"/>
<dbReference type="AlphaFoldDB" id="A0A0F4LM31"/>
<gene>
    <name evidence="3" type="ORF">JF75_02590</name>
</gene>
<dbReference type="Gene3D" id="3.20.20.150">
    <property type="entry name" value="Divalent-metal-dependent TIM barrel enzymes"/>
    <property type="match status" value="1"/>
</dbReference>
<protein>
    <recommendedName>
        <fullName evidence="2">Xylose isomerase-like TIM barrel domain-containing protein</fullName>
    </recommendedName>
</protein>
<reference evidence="3 4" key="1">
    <citation type="submission" date="2015-01" db="EMBL/GenBank/DDBJ databases">
        <title>Comparative genomics of the lactic acid bacteria isolated from the honey bee gut.</title>
        <authorList>
            <person name="Ellegaard K.M."/>
            <person name="Tamarit D."/>
            <person name="Javelind E."/>
            <person name="Olofsson T."/>
            <person name="Andersson S.G."/>
            <person name="Vasquez A."/>
        </authorList>
    </citation>
    <scope>NUCLEOTIDE SEQUENCE [LARGE SCALE GENOMIC DNA]</scope>
    <source>
        <strain evidence="3 4">Hma2</strain>
    </source>
</reference>
<dbReference type="InterPro" id="IPR013022">
    <property type="entry name" value="Xyl_isomerase-like_TIM-brl"/>
</dbReference>
<dbReference type="InterPro" id="IPR050312">
    <property type="entry name" value="IolE/XylAMocC-like"/>
</dbReference>